<evidence type="ECO:0000256" key="3">
    <source>
        <dbReference type="ARBA" id="ARBA00022473"/>
    </source>
</evidence>
<proteinExistence type="predicted"/>
<keyword evidence="3" id="KW-0217">Developmental protein</keyword>
<sequence>MATTADANDETFWILELESLLLTDCDLDDIRKVCNGKAVPENLRSEVWLVCLGLRGKEEYTKVGDEIYDLPEQTTIRKDCQVIVDRLGNEEEDKLSVISDLESVLTKYSKTTGISYSSDNGWLEVLEPLLSLRLPSSQLYEYFRAIQNTYIPKYCGADGQLFHMLRLLLLYHDPHLCSLLDTKKVTPDCYASHWFRSLFSATCNLEVTLAMWDIYFQVADPFLILFLSLVILVNAKEQILTMKEEPRHALIEILKSAPCDLEMVDVEDFCFLAQYYMSRTPVSFTRDFHDIIFSNSCDENAKEANLSQALCLPVSPWELVFSSKPKLNKDNALKYFVVDCRPAEQYNSGHLPNGFHLDSSLMLQEPASFNTAVQALFAAQKQAIKLGSVAGGEHVCFMGSGREEEDQYVHMVVASFLQKQLPFVSLAKGGYEALHNFMLDSLNSGLTDHCSKSCIICTPAVHENNGANGTENEDFSFLDKITTLMKSKSAVVREKLVDYITNPPQSAERKEKSAVYFDNFYPVTVTQHYPGSDEKEEQEEEVGLQTWLKKPDVIETFKCDEIKDNGYMYPSHLVVTKTHVFILREMPYKKGFAKIIARRSLLSVVKITSKRRHPELITFKYGYSDSAGNFTVTSMDRFLIPNAGDATKLIKQQIVKLDDNTQETSYH</sequence>
<dbReference type="InterPro" id="IPR036873">
    <property type="entry name" value="Rhodanese-like_dom_sf"/>
</dbReference>
<dbReference type="RefSeq" id="XP_013774854.1">
    <property type="nucleotide sequence ID" value="XM_013919400.2"/>
</dbReference>
<dbReference type="InterPro" id="IPR045799">
    <property type="entry name" value="TBC1D23_C"/>
</dbReference>
<evidence type="ECO:0000313" key="7">
    <source>
        <dbReference type="Proteomes" id="UP000694941"/>
    </source>
</evidence>
<evidence type="ECO:0000259" key="6">
    <source>
        <dbReference type="PROSITE" id="PS50206"/>
    </source>
</evidence>
<evidence type="ECO:0000256" key="1">
    <source>
        <dbReference type="ARBA" id="ARBA00004601"/>
    </source>
</evidence>
<dbReference type="InterPro" id="IPR035969">
    <property type="entry name" value="Rab-GAP_TBC_sf"/>
</dbReference>
<evidence type="ECO:0000256" key="2">
    <source>
        <dbReference type="ARBA" id="ARBA00014207"/>
    </source>
</evidence>
<reference evidence="8" key="1">
    <citation type="submission" date="2025-08" db="UniProtKB">
        <authorList>
            <consortium name="RefSeq"/>
        </authorList>
    </citation>
    <scope>IDENTIFICATION</scope>
    <source>
        <tissue evidence="8">Muscle</tissue>
    </source>
</reference>
<feature type="domain" description="Rab-GAP TBC" evidence="5">
    <location>
        <begin position="38"/>
        <end position="219"/>
    </location>
</feature>
<dbReference type="CDD" id="cd20788">
    <property type="entry name" value="TBC1D23_C-like"/>
    <property type="match status" value="1"/>
</dbReference>
<keyword evidence="4" id="KW-0333">Golgi apparatus</keyword>
<dbReference type="GeneID" id="106459744"/>
<dbReference type="SUPFAM" id="SSF47923">
    <property type="entry name" value="Ypt/Rab-GAP domain of gyp1p"/>
    <property type="match status" value="1"/>
</dbReference>
<dbReference type="PROSITE" id="PS50086">
    <property type="entry name" value="TBC_RABGAP"/>
    <property type="match status" value="1"/>
</dbReference>
<evidence type="ECO:0000313" key="8">
    <source>
        <dbReference type="RefSeq" id="XP_013774854.1"/>
    </source>
</evidence>
<dbReference type="PANTHER" id="PTHR13297">
    <property type="entry name" value="TBC1 DOMAIN FAMILY MEMBER 23-RELATED"/>
    <property type="match status" value="1"/>
</dbReference>
<feature type="domain" description="Rhodanese" evidence="6">
    <location>
        <begin position="331"/>
        <end position="443"/>
    </location>
</feature>
<dbReference type="InterPro" id="IPR000195">
    <property type="entry name" value="Rab-GAP-TBC_dom"/>
</dbReference>
<name>A0ABM1B4U4_LIMPO</name>
<protein>
    <recommendedName>
        <fullName evidence="2">TBC1 domain family member 23</fullName>
    </recommendedName>
</protein>
<dbReference type="SUPFAM" id="SSF52821">
    <property type="entry name" value="Rhodanese/Cell cycle control phosphatase"/>
    <property type="match status" value="1"/>
</dbReference>
<dbReference type="PROSITE" id="PS50206">
    <property type="entry name" value="RHODANESE_3"/>
    <property type="match status" value="1"/>
</dbReference>
<dbReference type="InterPro" id="IPR039755">
    <property type="entry name" value="TBC1D23"/>
</dbReference>
<keyword evidence="7" id="KW-1185">Reference proteome</keyword>
<dbReference type="SMART" id="SM00164">
    <property type="entry name" value="TBC"/>
    <property type="match status" value="1"/>
</dbReference>
<dbReference type="Pfam" id="PF00566">
    <property type="entry name" value="RabGAP-TBC"/>
    <property type="match status" value="1"/>
</dbReference>
<dbReference type="Pfam" id="PF19430">
    <property type="entry name" value="TBC1D23_C"/>
    <property type="match status" value="1"/>
</dbReference>
<dbReference type="Gene3D" id="1.10.472.80">
    <property type="entry name" value="Ypt/Rab-GAP domain of gyp1p, domain 3"/>
    <property type="match status" value="1"/>
</dbReference>
<gene>
    <name evidence="8" type="primary">LOC106459744</name>
</gene>
<accession>A0ABM1B4U4</accession>
<dbReference type="Gene3D" id="3.40.250.10">
    <property type="entry name" value="Rhodanese-like domain"/>
    <property type="match status" value="1"/>
</dbReference>
<organism evidence="7 8">
    <name type="scientific">Limulus polyphemus</name>
    <name type="common">Atlantic horseshoe crab</name>
    <dbReference type="NCBI Taxonomy" id="6850"/>
    <lineage>
        <taxon>Eukaryota</taxon>
        <taxon>Metazoa</taxon>
        <taxon>Ecdysozoa</taxon>
        <taxon>Arthropoda</taxon>
        <taxon>Chelicerata</taxon>
        <taxon>Merostomata</taxon>
        <taxon>Xiphosura</taxon>
        <taxon>Limulidae</taxon>
        <taxon>Limulus</taxon>
    </lineage>
</organism>
<dbReference type="PANTHER" id="PTHR13297:SF5">
    <property type="entry name" value="TBC1 DOMAIN FAMILY MEMBER 23"/>
    <property type="match status" value="1"/>
</dbReference>
<evidence type="ECO:0000259" key="5">
    <source>
        <dbReference type="PROSITE" id="PS50086"/>
    </source>
</evidence>
<evidence type="ECO:0000256" key="4">
    <source>
        <dbReference type="ARBA" id="ARBA00023034"/>
    </source>
</evidence>
<dbReference type="Proteomes" id="UP000694941">
    <property type="component" value="Unplaced"/>
</dbReference>
<dbReference type="InterPro" id="IPR001763">
    <property type="entry name" value="Rhodanese-like_dom"/>
</dbReference>
<comment type="subcellular location">
    <subcellularLocation>
        <location evidence="1">Golgi apparatus</location>
        <location evidence="1">trans-Golgi network</location>
    </subcellularLocation>
</comment>
<dbReference type="Pfam" id="PF00581">
    <property type="entry name" value="Rhodanese"/>
    <property type="match status" value="1"/>
</dbReference>